<dbReference type="PROSITE" id="PS51257">
    <property type="entry name" value="PROKAR_LIPOPROTEIN"/>
    <property type="match status" value="1"/>
</dbReference>
<accession>E4RWU7</accession>
<gene>
    <name evidence="6" type="ordered locus">Lbys_1439</name>
</gene>
<dbReference type="AlphaFoldDB" id="E4RWU7"/>
<proteinExistence type="predicted"/>
<dbReference type="GO" id="GO:0046872">
    <property type="term" value="F:metal ion binding"/>
    <property type="evidence" value="ECO:0007669"/>
    <property type="project" value="UniProtKB-KW"/>
</dbReference>
<reference key="1">
    <citation type="submission" date="2010-11" db="EMBL/GenBank/DDBJ databases">
        <title>The complete genome of Leadbetterella byssophila DSM 17132.</title>
        <authorList>
            <consortium name="US DOE Joint Genome Institute (JGI-PGF)"/>
            <person name="Lucas S."/>
            <person name="Copeland A."/>
            <person name="Lapidus A."/>
            <person name="Glavina del Rio T."/>
            <person name="Dalin E."/>
            <person name="Tice H."/>
            <person name="Bruce D."/>
            <person name="Goodwin L."/>
            <person name="Pitluck S."/>
            <person name="Kyrpides N."/>
            <person name="Mavromatis K."/>
            <person name="Ivanova N."/>
            <person name="Teshima H."/>
            <person name="Brettin T."/>
            <person name="Detter J.C."/>
            <person name="Han C."/>
            <person name="Tapia R."/>
            <person name="Land M."/>
            <person name="Hauser L."/>
            <person name="Markowitz V."/>
            <person name="Cheng J.-F."/>
            <person name="Hugenholtz P."/>
            <person name="Woyke T."/>
            <person name="Wu D."/>
            <person name="Tindall B."/>
            <person name="Pomrenke H.G."/>
            <person name="Brambilla E."/>
            <person name="Klenk H.-P."/>
            <person name="Eisen J.A."/>
        </authorList>
    </citation>
    <scope>NUCLEOTIDE SEQUENCE [LARGE SCALE GENOMIC DNA]</scope>
    <source>
        <strain>DSM 17132</strain>
    </source>
</reference>
<organism evidence="6 7">
    <name type="scientific">Leadbetterella byssophila (strain DSM 17132 / JCM 16389 / KACC 11308 / NBRC 106382 / 4M15)</name>
    <dbReference type="NCBI Taxonomy" id="649349"/>
    <lineage>
        <taxon>Bacteria</taxon>
        <taxon>Pseudomonadati</taxon>
        <taxon>Bacteroidota</taxon>
        <taxon>Cytophagia</taxon>
        <taxon>Cytophagales</taxon>
        <taxon>Leadbetterellaceae</taxon>
        <taxon>Leadbetterella</taxon>
    </lineage>
</organism>
<dbReference type="Pfam" id="PF13442">
    <property type="entry name" value="Cytochrome_CBB3"/>
    <property type="match status" value="1"/>
</dbReference>
<dbReference type="InterPro" id="IPR036909">
    <property type="entry name" value="Cyt_c-like_dom_sf"/>
</dbReference>
<dbReference type="Gene3D" id="1.10.760.10">
    <property type="entry name" value="Cytochrome c-like domain"/>
    <property type="match status" value="1"/>
</dbReference>
<keyword evidence="7" id="KW-1185">Reference proteome</keyword>
<keyword evidence="1 4" id="KW-0349">Heme</keyword>
<dbReference type="PANTHER" id="PTHR35008:SF4">
    <property type="entry name" value="BLL4482 PROTEIN"/>
    <property type="match status" value="1"/>
</dbReference>
<evidence type="ECO:0000259" key="5">
    <source>
        <dbReference type="PROSITE" id="PS51007"/>
    </source>
</evidence>
<feature type="domain" description="Cytochrome c" evidence="5">
    <location>
        <begin position="34"/>
        <end position="110"/>
    </location>
</feature>
<name>E4RWU7_LEAB4</name>
<sequence>MERKTKRWINLWQILICYLSLSACTSKDQIRYEQFVITGGQLYQQHCANCHGESGQGLRELYPALTESKKLEDLNYLTCIIRKGGDKMPANKELYDLDIAQISTFLKYRWAKDKTITETEDVSKIQCAN</sequence>
<protein>
    <submittedName>
        <fullName evidence="6">Cytochrome c class I</fullName>
    </submittedName>
</protein>
<evidence type="ECO:0000256" key="4">
    <source>
        <dbReference type="PROSITE-ProRule" id="PRU00433"/>
    </source>
</evidence>
<evidence type="ECO:0000313" key="6">
    <source>
        <dbReference type="EMBL" id="ADQ17153.1"/>
    </source>
</evidence>
<dbReference type="InterPro" id="IPR051459">
    <property type="entry name" value="Cytochrome_c-type_DH"/>
</dbReference>
<keyword evidence="3 4" id="KW-0408">Iron</keyword>
<dbReference type="PROSITE" id="PS51007">
    <property type="entry name" value="CYTC"/>
    <property type="match status" value="1"/>
</dbReference>
<dbReference type="KEGG" id="lby:Lbys_1439"/>
<dbReference type="SUPFAM" id="SSF46626">
    <property type="entry name" value="Cytochrome c"/>
    <property type="match status" value="1"/>
</dbReference>
<dbReference type="InterPro" id="IPR009056">
    <property type="entry name" value="Cyt_c-like_dom"/>
</dbReference>
<reference evidence="6 7" key="2">
    <citation type="journal article" date="2011" name="Stand. Genomic Sci.">
        <title>Complete genome sequence of Leadbetterella byssophila type strain (4M15).</title>
        <authorList>
            <person name="Abt B."/>
            <person name="Teshima H."/>
            <person name="Lucas S."/>
            <person name="Lapidus A."/>
            <person name="Del Rio T.G."/>
            <person name="Nolan M."/>
            <person name="Tice H."/>
            <person name="Cheng J.F."/>
            <person name="Pitluck S."/>
            <person name="Liolios K."/>
            <person name="Pagani I."/>
            <person name="Ivanova N."/>
            <person name="Mavromatis K."/>
            <person name="Pati A."/>
            <person name="Tapia R."/>
            <person name="Han C."/>
            <person name="Goodwin L."/>
            <person name="Chen A."/>
            <person name="Palaniappan K."/>
            <person name="Land M."/>
            <person name="Hauser L."/>
            <person name="Chang Y.J."/>
            <person name="Jeffries C.D."/>
            <person name="Rohde M."/>
            <person name="Goker M."/>
            <person name="Tindall B.J."/>
            <person name="Detter J.C."/>
            <person name="Woyke T."/>
            <person name="Bristow J."/>
            <person name="Eisen J.A."/>
            <person name="Markowitz V."/>
            <person name="Hugenholtz P."/>
            <person name="Klenk H.P."/>
            <person name="Kyrpides N.C."/>
        </authorList>
    </citation>
    <scope>NUCLEOTIDE SEQUENCE [LARGE SCALE GENOMIC DNA]</scope>
    <source>
        <strain evidence="7">DSM 17132 / JCM 16389 / KACC 11308 / NBRC 106382 / 4M15</strain>
    </source>
</reference>
<dbReference type="Proteomes" id="UP000007435">
    <property type="component" value="Chromosome"/>
</dbReference>
<dbReference type="GO" id="GO:0009055">
    <property type="term" value="F:electron transfer activity"/>
    <property type="evidence" value="ECO:0007669"/>
    <property type="project" value="InterPro"/>
</dbReference>
<dbReference type="EMBL" id="CP002305">
    <property type="protein sequence ID" value="ADQ17153.1"/>
    <property type="molecule type" value="Genomic_DNA"/>
</dbReference>
<dbReference type="eggNOG" id="COG2010">
    <property type="taxonomic scope" value="Bacteria"/>
</dbReference>
<dbReference type="STRING" id="649349.Lbys_1439"/>
<dbReference type="GO" id="GO:0020037">
    <property type="term" value="F:heme binding"/>
    <property type="evidence" value="ECO:0007669"/>
    <property type="project" value="InterPro"/>
</dbReference>
<evidence type="ECO:0000313" key="7">
    <source>
        <dbReference type="Proteomes" id="UP000007435"/>
    </source>
</evidence>
<dbReference type="HOGENOM" id="CLU_093848_2_1_10"/>
<evidence type="ECO:0000256" key="2">
    <source>
        <dbReference type="ARBA" id="ARBA00022723"/>
    </source>
</evidence>
<keyword evidence="2 4" id="KW-0479">Metal-binding</keyword>
<dbReference type="PANTHER" id="PTHR35008">
    <property type="entry name" value="BLL4482 PROTEIN-RELATED"/>
    <property type="match status" value="1"/>
</dbReference>
<evidence type="ECO:0000256" key="1">
    <source>
        <dbReference type="ARBA" id="ARBA00022617"/>
    </source>
</evidence>
<evidence type="ECO:0000256" key="3">
    <source>
        <dbReference type="ARBA" id="ARBA00023004"/>
    </source>
</evidence>